<keyword evidence="3" id="KW-1185">Reference proteome</keyword>
<evidence type="ECO:0000313" key="2">
    <source>
        <dbReference type="EMBL" id="CAK9077354.1"/>
    </source>
</evidence>
<comment type="caution">
    <text evidence="2">The sequence shown here is derived from an EMBL/GenBank/DDBJ whole genome shotgun (WGS) entry which is preliminary data.</text>
</comment>
<evidence type="ECO:0000256" key="1">
    <source>
        <dbReference type="SAM" id="MobiDB-lite"/>
    </source>
</evidence>
<feature type="compositionally biased region" description="Polar residues" evidence="1">
    <location>
        <begin position="241"/>
        <end position="262"/>
    </location>
</feature>
<feature type="non-terminal residue" evidence="2">
    <location>
        <position position="1"/>
    </location>
</feature>
<evidence type="ECO:0000313" key="3">
    <source>
        <dbReference type="Proteomes" id="UP001642464"/>
    </source>
</evidence>
<accession>A0ABP0PN94</accession>
<feature type="region of interest" description="Disordered" evidence="1">
    <location>
        <begin position="146"/>
        <end position="166"/>
    </location>
</feature>
<protein>
    <submittedName>
        <fullName evidence="2">Uncharacterized protein</fullName>
    </submittedName>
</protein>
<name>A0ABP0PN94_9DINO</name>
<proteinExistence type="predicted"/>
<feature type="compositionally biased region" description="Low complexity" evidence="1">
    <location>
        <begin position="218"/>
        <end position="240"/>
    </location>
</feature>
<organism evidence="2 3">
    <name type="scientific">Durusdinium trenchii</name>
    <dbReference type="NCBI Taxonomy" id="1381693"/>
    <lineage>
        <taxon>Eukaryota</taxon>
        <taxon>Sar</taxon>
        <taxon>Alveolata</taxon>
        <taxon>Dinophyceae</taxon>
        <taxon>Suessiales</taxon>
        <taxon>Symbiodiniaceae</taxon>
        <taxon>Durusdinium</taxon>
    </lineage>
</organism>
<sequence>DDGFRYATLKCAITRAARILCKRNHIAVRLDCVRAELDDARTGYKVLGVSDRVLPARTRRISISEKAMCPRACDVKKRARPRSAPSAAVERGMKRLASEPTTSLVSQLPPDSPLFDTSPRPAVQEFLSFGPGAVLSSFAAPAMPMQQEQSFHATHLQQQRQQQQRDLAQIAEPNSNKLAGFGLLNAMKSRSYNEMAALGGLTAAIHLAPRHFQLPKASSNHGSSNNDSTNTTANQGAATTVPDSPNNNSDPGSCANTVTGSPLLQPAHNKDLAEKLQSFQQLQAALGHLMNNSGAHAHNSMLGAKLTDSPLLHNLYAARWQPEQGLSL</sequence>
<dbReference type="Proteomes" id="UP001642464">
    <property type="component" value="Unassembled WGS sequence"/>
</dbReference>
<gene>
    <name evidence="2" type="ORF">SCF082_LOCUS37122</name>
</gene>
<feature type="region of interest" description="Disordered" evidence="1">
    <location>
        <begin position="77"/>
        <end position="108"/>
    </location>
</feature>
<dbReference type="EMBL" id="CAXAMM010037589">
    <property type="protein sequence ID" value="CAK9077354.1"/>
    <property type="molecule type" value="Genomic_DNA"/>
</dbReference>
<feature type="compositionally biased region" description="Polar residues" evidence="1">
    <location>
        <begin position="146"/>
        <end position="156"/>
    </location>
</feature>
<feature type="region of interest" description="Disordered" evidence="1">
    <location>
        <begin position="214"/>
        <end position="265"/>
    </location>
</feature>
<reference evidence="2 3" key="1">
    <citation type="submission" date="2024-02" db="EMBL/GenBank/DDBJ databases">
        <authorList>
            <person name="Chen Y."/>
            <person name="Shah S."/>
            <person name="Dougan E. K."/>
            <person name="Thang M."/>
            <person name="Chan C."/>
        </authorList>
    </citation>
    <scope>NUCLEOTIDE SEQUENCE [LARGE SCALE GENOMIC DNA]</scope>
</reference>